<dbReference type="GO" id="GO:0032259">
    <property type="term" value="P:methylation"/>
    <property type="evidence" value="ECO:0007669"/>
    <property type="project" value="UniProtKB-KW"/>
</dbReference>
<dbReference type="Pfam" id="PF06080">
    <property type="entry name" value="DUF938"/>
    <property type="match status" value="1"/>
</dbReference>
<keyword evidence="2" id="KW-0808">Transferase</keyword>
<keyword evidence="2" id="KW-0489">Methyltransferase</keyword>
<dbReference type="EMBL" id="PPGH01000037">
    <property type="protein sequence ID" value="PQJ95579.1"/>
    <property type="molecule type" value="Genomic_DNA"/>
</dbReference>
<accession>A0A2S7XVQ4</accession>
<comment type="caution">
    <text evidence="2">The sequence shown here is derived from an EMBL/GenBank/DDBJ whole genome shotgun (WGS) entry which is preliminary data.</text>
</comment>
<sequence length="200" mass="22195">MPYSEKPFSTSSVENREPILAVIQPLFQHAHRVLEIGSGTGQHAVFFAAAMPHLIWQTSEMEDNLPGMRLWLDEAALPNLPPPLLLDVGGHWPHEVFDAVFSANTAHIMSAVDVAIMFCGIGTILTPGGLFALYGPFNEGGRFTSESNQQFDMRLRAQDPRMGLRDIDDLQALGNQHGLRLVANHTMPVNNRTLVWQRDS</sequence>
<proteinExistence type="predicted"/>
<organism evidence="2 3">
    <name type="scientific">Chromatium okenii</name>
    <dbReference type="NCBI Taxonomy" id="61644"/>
    <lineage>
        <taxon>Bacteria</taxon>
        <taxon>Pseudomonadati</taxon>
        <taxon>Pseudomonadota</taxon>
        <taxon>Gammaproteobacteria</taxon>
        <taxon>Chromatiales</taxon>
        <taxon>Chromatiaceae</taxon>
        <taxon>Chromatium</taxon>
    </lineage>
</organism>
<dbReference type="EMBL" id="PPGH01000006">
    <property type="protein sequence ID" value="PQJ97623.1"/>
    <property type="molecule type" value="Genomic_DNA"/>
</dbReference>
<dbReference type="OrthoDB" id="5563826at2"/>
<keyword evidence="3" id="KW-1185">Reference proteome</keyword>
<evidence type="ECO:0000313" key="3">
    <source>
        <dbReference type="Proteomes" id="UP000239936"/>
    </source>
</evidence>
<dbReference type="Gene3D" id="3.40.50.150">
    <property type="entry name" value="Vaccinia Virus protein VP39"/>
    <property type="match status" value="1"/>
</dbReference>
<gene>
    <name evidence="2" type="ORF">CXB77_00445</name>
    <name evidence="1" type="ORF">CXB77_15795</name>
</gene>
<name>A0A2S7XVQ4_9GAMM</name>
<evidence type="ECO:0000313" key="1">
    <source>
        <dbReference type="EMBL" id="PQJ95579.1"/>
    </source>
</evidence>
<reference evidence="2 3" key="1">
    <citation type="submission" date="2018-01" db="EMBL/GenBank/DDBJ databases">
        <title>The complete genome sequence of Chromatium okenii LaCa, a purple sulfur bacterium with a turbulent life.</title>
        <authorList>
            <person name="Luedin S.M."/>
            <person name="Liechti N."/>
            <person name="Storelli N."/>
            <person name="Danza F."/>
            <person name="Wittwer M."/>
            <person name="Pothier J.F."/>
            <person name="Tonolla M.A."/>
        </authorList>
    </citation>
    <scope>NUCLEOTIDE SEQUENCE [LARGE SCALE GENOMIC DNA]</scope>
    <source>
        <strain evidence="2 3">LaCa</strain>
    </source>
</reference>
<dbReference type="Proteomes" id="UP000239936">
    <property type="component" value="Unassembled WGS sequence"/>
</dbReference>
<dbReference type="SUPFAM" id="SSF53335">
    <property type="entry name" value="S-adenosyl-L-methionine-dependent methyltransferases"/>
    <property type="match status" value="1"/>
</dbReference>
<dbReference type="AlphaFoldDB" id="A0A2S7XVQ4"/>
<dbReference type="GO" id="GO:0008168">
    <property type="term" value="F:methyltransferase activity"/>
    <property type="evidence" value="ECO:0007669"/>
    <property type="project" value="UniProtKB-KW"/>
</dbReference>
<dbReference type="PANTHER" id="PTHR20974">
    <property type="entry name" value="UPF0585 PROTEIN CG18661"/>
    <property type="match status" value="1"/>
</dbReference>
<evidence type="ECO:0000313" key="2">
    <source>
        <dbReference type="EMBL" id="PQJ97623.1"/>
    </source>
</evidence>
<dbReference type="InterPro" id="IPR010342">
    <property type="entry name" value="DUF938"/>
</dbReference>
<protein>
    <submittedName>
        <fullName evidence="2">Methylase</fullName>
    </submittedName>
</protein>
<dbReference type="RefSeq" id="WP_105072368.1">
    <property type="nucleotide sequence ID" value="NZ_JAFLKP010000254.1"/>
</dbReference>
<dbReference type="PANTHER" id="PTHR20974:SF0">
    <property type="entry name" value="UPF0585 PROTEIN CG18661"/>
    <property type="match status" value="1"/>
</dbReference>
<dbReference type="InterPro" id="IPR029063">
    <property type="entry name" value="SAM-dependent_MTases_sf"/>
</dbReference>